<reference evidence="1" key="1">
    <citation type="journal article" date="2022" name="bioRxiv">
        <title>Sequencing and chromosome-scale assembly of the giantPleurodeles waltlgenome.</title>
        <authorList>
            <person name="Brown T."/>
            <person name="Elewa A."/>
            <person name="Iarovenko S."/>
            <person name="Subramanian E."/>
            <person name="Araus A.J."/>
            <person name="Petzold A."/>
            <person name="Susuki M."/>
            <person name="Suzuki K.-i.T."/>
            <person name="Hayashi T."/>
            <person name="Toyoda A."/>
            <person name="Oliveira C."/>
            <person name="Osipova E."/>
            <person name="Leigh N.D."/>
            <person name="Simon A."/>
            <person name="Yun M.H."/>
        </authorList>
    </citation>
    <scope>NUCLEOTIDE SEQUENCE</scope>
    <source>
        <strain evidence="1">20211129_DDA</strain>
        <tissue evidence="1">Liver</tissue>
    </source>
</reference>
<evidence type="ECO:0000313" key="2">
    <source>
        <dbReference type="Proteomes" id="UP001066276"/>
    </source>
</evidence>
<dbReference type="Proteomes" id="UP001066276">
    <property type="component" value="Chromosome 7"/>
</dbReference>
<name>A0AAV7PTD6_PLEWA</name>
<comment type="caution">
    <text evidence="1">The sequence shown here is derived from an EMBL/GenBank/DDBJ whole genome shotgun (WGS) entry which is preliminary data.</text>
</comment>
<organism evidence="1 2">
    <name type="scientific">Pleurodeles waltl</name>
    <name type="common">Iberian ribbed newt</name>
    <dbReference type="NCBI Taxonomy" id="8319"/>
    <lineage>
        <taxon>Eukaryota</taxon>
        <taxon>Metazoa</taxon>
        <taxon>Chordata</taxon>
        <taxon>Craniata</taxon>
        <taxon>Vertebrata</taxon>
        <taxon>Euteleostomi</taxon>
        <taxon>Amphibia</taxon>
        <taxon>Batrachia</taxon>
        <taxon>Caudata</taxon>
        <taxon>Salamandroidea</taxon>
        <taxon>Salamandridae</taxon>
        <taxon>Pleurodelinae</taxon>
        <taxon>Pleurodeles</taxon>
    </lineage>
</organism>
<accession>A0AAV7PTD6</accession>
<dbReference type="EMBL" id="JANPWB010000011">
    <property type="protein sequence ID" value="KAJ1130631.1"/>
    <property type="molecule type" value="Genomic_DNA"/>
</dbReference>
<dbReference type="AlphaFoldDB" id="A0AAV7PTD6"/>
<evidence type="ECO:0000313" key="1">
    <source>
        <dbReference type="EMBL" id="KAJ1130631.1"/>
    </source>
</evidence>
<sequence length="113" mass="12637">MISVKECVPNIWGEAGIARVQRTRVTLGLAVAKRNVAKSREAEQALDLETSKRDIDWCMLSEKVAYEGRGCPQKCGEIWNGWNSYRGLIQGDLDLVGKDGENLSENPRETDNK</sequence>
<keyword evidence="2" id="KW-1185">Reference proteome</keyword>
<protein>
    <submittedName>
        <fullName evidence="1">Uncharacterized protein</fullName>
    </submittedName>
</protein>
<gene>
    <name evidence="1" type="ORF">NDU88_008982</name>
</gene>
<proteinExistence type="predicted"/>